<evidence type="ECO:0000256" key="4">
    <source>
        <dbReference type="ARBA" id="ARBA00022781"/>
    </source>
</evidence>
<dbReference type="PANTHER" id="PTHR33650">
    <property type="entry name" value="CHLOROPLAST ENVELOPE MEMBRANE PROTEIN-RELATED"/>
    <property type="match status" value="1"/>
</dbReference>
<keyword evidence="5 9" id="KW-1133">Transmembrane helix</keyword>
<evidence type="ECO:0000256" key="1">
    <source>
        <dbReference type="ARBA" id="ARBA00004141"/>
    </source>
</evidence>
<reference evidence="10" key="1">
    <citation type="submission" date="2019-05" db="EMBL/GenBank/DDBJ databases">
        <title>Whole genome sequencing of Pseudanabaena catenata USMAC16.</title>
        <authorList>
            <person name="Khan Z."/>
            <person name="Omar W.M."/>
            <person name="Convey P."/>
            <person name="Merican F."/>
            <person name="Najimudin N."/>
        </authorList>
    </citation>
    <scope>NUCLEOTIDE SEQUENCE</scope>
    <source>
        <strain evidence="10">USMAC16</strain>
    </source>
</reference>
<dbReference type="GO" id="GO:1902600">
    <property type="term" value="P:proton transmembrane transport"/>
    <property type="evidence" value="ECO:0007669"/>
    <property type="project" value="UniProtKB-KW"/>
</dbReference>
<dbReference type="InterPro" id="IPR004282">
    <property type="entry name" value="CemA"/>
</dbReference>
<comment type="caution">
    <text evidence="10">The sequence shown here is derived from an EMBL/GenBank/DDBJ whole genome shotgun (WGS) entry which is preliminary data.</text>
</comment>
<proteinExistence type="predicted"/>
<evidence type="ECO:0000256" key="5">
    <source>
        <dbReference type="ARBA" id="ARBA00022989"/>
    </source>
</evidence>
<gene>
    <name evidence="10" type="ORF">FEV09_19145</name>
</gene>
<dbReference type="Proteomes" id="UP001152872">
    <property type="component" value="Unassembled WGS sequence"/>
</dbReference>
<accession>A0A9X4MI56</accession>
<keyword evidence="4" id="KW-0375">Hydrogen ion transport</keyword>
<keyword evidence="7 9" id="KW-0472">Membrane</keyword>
<feature type="transmembrane region" description="Helical" evidence="9">
    <location>
        <begin position="258"/>
        <end position="276"/>
    </location>
</feature>
<dbReference type="RefSeq" id="WP_009628850.1">
    <property type="nucleotide sequence ID" value="NZ_VBTY01000211.1"/>
</dbReference>
<organism evidence="10 11">
    <name type="scientific">Pseudanabaena catenata USMAC16</name>
    <dbReference type="NCBI Taxonomy" id="1855837"/>
    <lineage>
        <taxon>Bacteria</taxon>
        <taxon>Bacillati</taxon>
        <taxon>Cyanobacteriota</taxon>
        <taxon>Cyanophyceae</taxon>
        <taxon>Pseudanabaenales</taxon>
        <taxon>Pseudanabaenaceae</taxon>
        <taxon>Pseudanabaena</taxon>
    </lineage>
</organism>
<evidence type="ECO:0000256" key="8">
    <source>
        <dbReference type="SAM" id="MobiDB-lite"/>
    </source>
</evidence>
<evidence type="ECO:0000256" key="9">
    <source>
        <dbReference type="SAM" id="Phobius"/>
    </source>
</evidence>
<feature type="compositionally biased region" description="Basic and acidic residues" evidence="8">
    <location>
        <begin position="332"/>
        <end position="352"/>
    </location>
</feature>
<dbReference type="Pfam" id="PF03040">
    <property type="entry name" value="CemA"/>
    <property type="match status" value="2"/>
</dbReference>
<evidence type="ECO:0000256" key="7">
    <source>
        <dbReference type="ARBA" id="ARBA00023136"/>
    </source>
</evidence>
<comment type="subcellular location">
    <subcellularLocation>
        <location evidence="1">Membrane</location>
        <topology evidence="1">Multi-pass membrane protein</topology>
    </subcellularLocation>
</comment>
<name>A0A9X4MI56_9CYAN</name>
<keyword evidence="6" id="KW-0406">Ion transport</keyword>
<evidence type="ECO:0000256" key="3">
    <source>
        <dbReference type="ARBA" id="ARBA00022692"/>
    </source>
</evidence>
<dbReference type="PANTHER" id="PTHR33650:SF2">
    <property type="entry name" value="CHLOROPLAST ENVELOPE MEMBRANE PROTEIN"/>
    <property type="match status" value="1"/>
</dbReference>
<dbReference type="EMBL" id="VBTY01000211">
    <property type="protein sequence ID" value="MDG3496659.1"/>
    <property type="molecule type" value="Genomic_DNA"/>
</dbReference>
<sequence length="543" mass="61464">MKSNSPDNNSSPLQNIFSWVKNTPERAIDEAFEAAVSIKRIEEENFNGNKIVNDGSFGSSVFSVFEIQLQKYLRTITGKLNFYKVSASLPYLQAQSSSNLANTAISKYAPNDQSNDPVGNGQLSANQLGGNSRRFSIYQKLAFIDYTLERYNSASNQTIDIAVDNTDKSARNSSYLRDRDLAEGETDRDEKFQLFKNDKPKNYRKASQQVSQVEKSILPGSFFKAFDRVKRNLSGSYVDYEKDIVEELRQSRQRINQALRYIVVLVISVLAVQFLSKMLIFSPMINSFIDTSKMTVKFSPAVEEKAFNELRMAKERIEFDYTIKSIMLRQSEEKSGASKAETGKPETGKPETGKPQTAKSEELKKPETGKAETGKSEELKKPEDRDNQKSEKNSSEEIEALIQQESIKILKKYNDASLNGIKNLLSDITAAFVFYLFLLSGRKELATIKEFLDEILYSLNDNAKAFLIIISTDTFVGFHSSEGWDALLTVLFEHFGLPENKILAQSFISTVPVFLDGLFKFWIFQYLTQASPATATIYREMNE</sequence>
<evidence type="ECO:0000313" key="11">
    <source>
        <dbReference type="Proteomes" id="UP001152872"/>
    </source>
</evidence>
<evidence type="ECO:0008006" key="12">
    <source>
        <dbReference type="Google" id="ProtNLM"/>
    </source>
</evidence>
<feature type="compositionally biased region" description="Basic and acidic residues" evidence="8">
    <location>
        <begin position="359"/>
        <end position="395"/>
    </location>
</feature>
<dbReference type="AlphaFoldDB" id="A0A9X4MI56"/>
<keyword evidence="2" id="KW-0813">Transport</keyword>
<protein>
    <recommendedName>
        <fullName evidence="12">Proton extrusion protein PcxA</fullName>
    </recommendedName>
</protein>
<dbReference type="GO" id="GO:0016020">
    <property type="term" value="C:membrane"/>
    <property type="evidence" value="ECO:0007669"/>
    <property type="project" value="UniProtKB-SubCell"/>
</dbReference>
<evidence type="ECO:0000313" key="10">
    <source>
        <dbReference type="EMBL" id="MDG3496659.1"/>
    </source>
</evidence>
<evidence type="ECO:0000256" key="6">
    <source>
        <dbReference type="ARBA" id="ARBA00023065"/>
    </source>
</evidence>
<feature type="region of interest" description="Disordered" evidence="8">
    <location>
        <begin position="332"/>
        <end position="397"/>
    </location>
</feature>
<keyword evidence="3 9" id="KW-0812">Transmembrane</keyword>
<evidence type="ECO:0000256" key="2">
    <source>
        <dbReference type="ARBA" id="ARBA00022448"/>
    </source>
</evidence>
<keyword evidence="11" id="KW-1185">Reference proteome</keyword>